<comment type="caution">
    <text evidence="2">The sequence shown here is derived from an EMBL/GenBank/DDBJ whole genome shotgun (WGS) entry which is preliminary data.</text>
</comment>
<organism evidence="2 3">
    <name type="scientific">Micromonospora taraxaci</name>
    <dbReference type="NCBI Taxonomy" id="1316803"/>
    <lineage>
        <taxon>Bacteria</taxon>
        <taxon>Bacillati</taxon>
        <taxon>Actinomycetota</taxon>
        <taxon>Actinomycetes</taxon>
        <taxon>Micromonosporales</taxon>
        <taxon>Micromonosporaceae</taxon>
        <taxon>Micromonospora</taxon>
    </lineage>
</organism>
<name>A0A561W2D0_9ACTN</name>
<dbReference type="EMBL" id="VIWZ01000001">
    <property type="protein sequence ID" value="TWG18023.1"/>
    <property type="molecule type" value="Genomic_DNA"/>
</dbReference>
<dbReference type="CDD" id="cd01832">
    <property type="entry name" value="SGNH_hydrolase_like_1"/>
    <property type="match status" value="1"/>
</dbReference>
<evidence type="ECO:0000259" key="1">
    <source>
        <dbReference type="Pfam" id="PF13472"/>
    </source>
</evidence>
<dbReference type="GeneID" id="300128912"/>
<accession>A0A561W2D0</accession>
<gene>
    <name evidence="2" type="ORF">FHU34_113366</name>
</gene>
<evidence type="ECO:0000313" key="2">
    <source>
        <dbReference type="EMBL" id="TWG18023.1"/>
    </source>
</evidence>
<dbReference type="PANTHER" id="PTHR43784">
    <property type="entry name" value="GDSL-LIKE LIPASE/ACYLHYDROLASE, PUTATIVE (AFU_ORTHOLOGUE AFUA_2G00820)-RELATED"/>
    <property type="match status" value="1"/>
</dbReference>
<keyword evidence="3" id="KW-1185">Reference proteome</keyword>
<dbReference type="Gene3D" id="3.40.50.1110">
    <property type="entry name" value="SGNH hydrolase"/>
    <property type="match status" value="1"/>
</dbReference>
<dbReference type="AlphaFoldDB" id="A0A561W2D0"/>
<sequence>MASTLAESTDPYCLREGESAALLSGHGWRRFVVLGDSVAEGSCEPTPGYSDQQWADRIAAELDAARPGLAYLNLGRSGLRAHEVRATQLAPALAFGPDLALVVCGGNDAFRSRYDADSVDAELTEMIVALQQAGADVITVGMFDVSYSPAVPEAARPGLRERMRRLSAHTARLAERLGTLHVHLTDHPLTADPTLYSTDGRHGSARSDAIATAETLRALSAHLGPTSPR</sequence>
<evidence type="ECO:0000313" key="3">
    <source>
        <dbReference type="Proteomes" id="UP000317685"/>
    </source>
</evidence>
<feature type="domain" description="SGNH hydrolase-type esterase" evidence="1">
    <location>
        <begin position="33"/>
        <end position="201"/>
    </location>
</feature>
<dbReference type="PANTHER" id="PTHR43784:SF2">
    <property type="entry name" value="GDSL-LIKE LIPASE_ACYLHYDROLASE, PUTATIVE (AFU_ORTHOLOGUE AFUA_2G00820)-RELATED"/>
    <property type="match status" value="1"/>
</dbReference>
<protein>
    <submittedName>
        <fullName evidence="2">Lysophospholipase L1-like esterase</fullName>
    </submittedName>
</protein>
<dbReference type="OrthoDB" id="3474033at2"/>
<dbReference type="SUPFAM" id="SSF52266">
    <property type="entry name" value="SGNH hydrolase"/>
    <property type="match status" value="1"/>
</dbReference>
<dbReference type="Proteomes" id="UP000317685">
    <property type="component" value="Unassembled WGS sequence"/>
</dbReference>
<dbReference type="InterPro" id="IPR013830">
    <property type="entry name" value="SGNH_hydro"/>
</dbReference>
<reference evidence="2 3" key="1">
    <citation type="submission" date="2019-06" db="EMBL/GenBank/DDBJ databases">
        <title>Sequencing the genomes of 1000 actinobacteria strains.</title>
        <authorList>
            <person name="Klenk H.-P."/>
        </authorList>
    </citation>
    <scope>NUCLEOTIDE SEQUENCE [LARGE SCALE GENOMIC DNA]</scope>
    <source>
        <strain evidence="2 3">DSM 45885</strain>
    </source>
</reference>
<dbReference type="InterPro" id="IPR036514">
    <property type="entry name" value="SGNH_hydro_sf"/>
</dbReference>
<dbReference type="InterPro" id="IPR053140">
    <property type="entry name" value="GDSL_Rv0518-like"/>
</dbReference>
<dbReference type="Pfam" id="PF13472">
    <property type="entry name" value="Lipase_GDSL_2"/>
    <property type="match status" value="1"/>
</dbReference>
<dbReference type="RefSeq" id="WP_145781545.1">
    <property type="nucleotide sequence ID" value="NZ_VIWZ01000001.1"/>
</dbReference>
<proteinExistence type="predicted"/>